<gene>
    <name evidence="2" type="ORF">MUK42_37175</name>
</gene>
<protein>
    <submittedName>
        <fullName evidence="2">Uncharacterized protein</fullName>
    </submittedName>
</protein>
<proteinExistence type="predicted"/>
<accession>A0A9E7GAT2</accession>
<keyword evidence="3" id="KW-1185">Reference proteome</keyword>
<organism evidence="2 3">
    <name type="scientific">Musa troglodytarum</name>
    <name type="common">fe'i banana</name>
    <dbReference type="NCBI Taxonomy" id="320322"/>
    <lineage>
        <taxon>Eukaryota</taxon>
        <taxon>Viridiplantae</taxon>
        <taxon>Streptophyta</taxon>
        <taxon>Embryophyta</taxon>
        <taxon>Tracheophyta</taxon>
        <taxon>Spermatophyta</taxon>
        <taxon>Magnoliopsida</taxon>
        <taxon>Liliopsida</taxon>
        <taxon>Zingiberales</taxon>
        <taxon>Musaceae</taxon>
        <taxon>Musa</taxon>
    </lineage>
</organism>
<evidence type="ECO:0000313" key="2">
    <source>
        <dbReference type="EMBL" id="URE09227.1"/>
    </source>
</evidence>
<name>A0A9E7GAT2_9LILI</name>
<evidence type="ECO:0000313" key="3">
    <source>
        <dbReference type="Proteomes" id="UP001055439"/>
    </source>
</evidence>
<sequence length="59" mass="6371">MAETTRSGEVNKGVTRGTVLADARTFVTELNLPWRETPCSTHSDRGVHFSSPPLLSASV</sequence>
<dbReference type="Proteomes" id="UP001055439">
    <property type="component" value="Chromosome 6"/>
</dbReference>
<reference evidence="2" key="1">
    <citation type="submission" date="2022-05" db="EMBL/GenBank/DDBJ databases">
        <title>The Musa troglodytarum L. genome provides insights into the mechanism of non-climacteric behaviour and enrichment of carotenoids.</title>
        <authorList>
            <person name="Wang J."/>
        </authorList>
    </citation>
    <scope>NUCLEOTIDE SEQUENCE</scope>
    <source>
        <tissue evidence="2">Leaf</tissue>
    </source>
</reference>
<evidence type="ECO:0000256" key="1">
    <source>
        <dbReference type="SAM" id="MobiDB-lite"/>
    </source>
</evidence>
<feature type="region of interest" description="Disordered" evidence="1">
    <location>
        <begin position="37"/>
        <end position="59"/>
    </location>
</feature>
<dbReference type="AlphaFoldDB" id="A0A9E7GAT2"/>
<dbReference type="EMBL" id="CP097508">
    <property type="protein sequence ID" value="URE09227.1"/>
    <property type="molecule type" value="Genomic_DNA"/>
</dbReference>